<dbReference type="SUPFAM" id="SSF55166">
    <property type="entry name" value="Hedgehog/DD-peptidase"/>
    <property type="match status" value="1"/>
</dbReference>
<organism evidence="2 3">
    <name type="scientific">Aquipuribacter hungaricus</name>
    <dbReference type="NCBI Taxonomy" id="545624"/>
    <lineage>
        <taxon>Bacteria</taxon>
        <taxon>Bacillati</taxon>
        <taxon>Actinomycetota</taxon>
        <taxon>Actinomycetes</taxon>
        <taxon>Micrococcales</taxon>
        <taxon>Intrasporangiaceae</taxon>
        <taxon>Aquipuribacter</taxon>
    </lineage>
</organism>
<name>A0ABV7WEX1_9MICO</name>
<comment type="caution">
    <text evidence="2">The sequence shown here is derived from an EMBL/GenBank/DDBJ whole genome shotgun (WGS) entry which is preliminary data.</text>
</comment>
<proteinExistence type="predicted"/>
<dbReference type="InterPro" id="IPR003709">
    <property type="entry name" value="VanY-like_core_dom"/>
</dbReference>
<dbReference type="CDD" id="cd14846">
    <property type="entry name" value="Peptidase_M15_like"/>
    <property type="match status" value="1"/>
</dbReference>
<evidence type="ECO:0000313" key="3">
    <source>
        <dbReference type="Proteomes" id="UP001595685"/>
    </source>
</evidence>
<accession>A0ABV7WEX1</accession>
<dbReference type="PANTHER" id="PTHR34385">
    <property type="entry name" value="D-ALANYL-D-ALANINE CARBOXYPEPTIDASE"/>
    <property type="match status" value="1"/>
</dbReference>
<protein>
    <submittedName>
        <fullName evidence="2">M15 family metallopeptidase</fullName>
    </submittedName>
</protein>
<evidence type="ECO:0000259" key="1">
    <source>
        <dbReference type="Pfam" id="PF02557"/>
    </source>
</evidence>
<dbReference type="Proteomes" id="UP001595685">
    <property type="component" value="Unassembled WGS sequence"/>
</dbReference>
<dbReference type="RefSeq" id="WP_340293967.1">
    <property type="nucleotide sequence ID" value="NZ_JBBEOI010000130.1"/>
</dbReference>
<dbReference type="InterPro" id="IPR052179">
    <property type="entry name" value="DD-CPase-like"/>
</dbReference>
<sequence>MAGALVALAVVGAVVLAVPGAVPGWPGAGDGVRAVLRDGAAGLPGGTGVRADGAGDARADGRVGDDGLTLDDDSHPAVSGLDPALLSAARAAADAAAADGVRFRLTSGWRSTAYQQHLLDRAVAEHGSYEEARRWVSTPELSAHVTGDAVDIGPTDAAYWLAEHGAQFGLCQVYANEVWHYELLTAPGGQCPALRADGSVAAP</sequence>
<dbReference type="Pfam" id="PF02557">
    <property type="entry name" value="VanY"/>
    <property type="match status" value="1"/>
</dbReference>
<reference evidence="3" key="1">
    <citation type="journal article" date="2019" name="Int. J. Syst. Evol. Microbiol.">
        <title>The Global Catalogue of Microorganisms (GCM) 10K type strain sequencing project: providing services to taxonomists for standard genome sequencing and annotation.</title>
        <authorList>
            <consortium name="The Broad Institute Genomics Platform"/>
            <consortium name="The Broad Institute Genome Sequencing Center for Infectious Disease"/>
            <person name="Wu L."/>
            <person name="Ma J."/>
        </authorList>
    </citation>
    <scope>NUCLEOTIDE SEQUENCE [LARGE SCALE GENOMIC DNA]</scope>
    <source>
        <strain evidence="3">NCAIM B.02333</strain>
    </source>
</reference>
<keyword evidence="3" id="KW-1185">Reference proteome</keyword>
<dbReference type="EMBL" id="JBHRWW010000003">
    <property type="protein sequence ID" value="MFC3688015.1"/>
    <property type="molecule type" value="Genomic_DNA"/>
</dbReference>
<evidence type="ECO:0000313" key="2">
    <source>
        <dbReference type="EMBL" id="MFC3688015.1"/>
    </source>
</evidence>
<gene>
    <name evidence="2" type="ORF">ACFOLH_06630</name>
</gene>
<dbReference type="Gene3D" id="3.30.1380.10">
    <property type="match status" value="1"/>
</dbReference>
<dbReference type="PANTHER" id="PTHR34385:SF1">
    <property type="entry name" value="PEPTIDOGLYCAN L-ALANYL-D-GLUTAMATE ENDOPEPTIDASE CWLK"/>
    <property type="match status" value="1"/>
</dbReference>
<feature type="domain" description="D-alanyl-D-alanine carboxypeptidase-like core" evidence="1">
    <location>
        <begin position="81"/>
        <end position="175"/>
    </location>
</feature>
<dbReference type="InterPro" id="IPR009045">
    <property type="entry name" value="Zn_M74/Hedgehog-like"/>
</dbReference>